<evidence type="ECO:0008006" key="4">
    <source>
        <dbReference type="Google" id="ProtNLM"/>
    </source>
</evidence>
<dbReference type="AlphaFoldDB" id="A0A266QAP4"/>
<name>A0A266QAP4_9GAMM</name>
<gene>
    <name evidence="2" type="ORF">CBP51_07820</name>
</gene>
<keyword evidence="1" id="KW-0732">Signal</keyword>
<evidence type="ECO:0000313" key="3">
    <source>
        <dbReference type="Proteomes" id="UP000216101"/>
    </source>
</evidence>
<feature type="chain" id="PRO_5012808689" description="Solute-binding protein family 3/N-terminal domain-containing protein" evidence="1">
    <location>
        <begin position="19"/>
        <end position="292"/>
    </location>
</feature>
<keyword evidence="3" id="KW-1185">Reference proteome</keyword>
<organism evidence="2 3">
    <name type="scientific">Cellvibrio mixtus</name>
    <dbReference type="NCBI Taxonomy" id="39650"/>
    <lineage>
        <taxon>Bacteria</taxon>
        <taxon>Pseudomonadati</taxon>
        <taxon>Pseudomonadota</taxon>
        <taxon>Gammaproteobacteria</taxon>
        <taxon>Cellvibrionales</taxon>
        <taxon>Cellvibrionaceae</taxon>
        <taxon>Cellvibrio</taxon>
    </lineage>
</organism>
<protein>
    <recommendedName>
        <fullName evidence="4">Solute-binding protein family 3/N-terminal domain-containing protein</fullName>
    </recommendedName>
</protein>
<sequence length="292" mass="32031">MIVRVLCLMLLVAVPCLAGQTLTAAVDEDIIADYQLFVGERDPLDIIHFSGPGARRDVVEIVLLQQALHLGGFKSKLVLRPENSYLRILRLVQDGQVALSAALVWKADLKNYEDTLLISPALVHEGEFIAGIYTHATNSNALNAKTPEALRQLSAASNSHWKADIATLHQLGIKKIYYSTYWPQIVRMVVARRADITLAPFQSNPGMKVQVNDVELVPIPGIKVSLPGSRHWPISKKHPESAAISAALVRGIAALEANNTIQRAYEESGFFHPAVKNWTLINPPDTHSSTGD</sequence>
<evidence type="ECO:0000256" key="1">
    <source>
        <dbReference type="SAM" id="SignalP"/>
    </source>
</evidence>
<proteinExistence type="predicted"/>
<accession>A0A266QAP4</accession>
<dbReference type="EMBL" id="NHNI01000001">
    <property type="protein sequence ID" value="OZY86890.1"/>
    <property type="molecule type" value="Genomic_DNA"/>
</dbReference>
<reference evidence="3" key="1">
    <citation type="submission" date="2017-05" db="EMBL/GenBank/DDBJ databases">
        <authorList>
            <person name="Barney B.M."/>
        </authorList>
    </citation>
    <scope>NUCLEOTIDE SEQUENCE [LARGE SCALE GENOMIC DNA]</scope>
    <source>
        <strain evidence="3">PSBB022</strain>
    </source>
</reference>
<feature type="signal peptide" evidence="1">
    <location>
        <begin position="1"/>
        <end position="18"/>
    </location>
</feature>
<evidence type="ECO:0000313" key="2">
    <source>
        <dbReference type="EMBL" id="OZY86890.1"/>
    </source>
</evidence>
<comment type="caution">
    <text evidence="2">The sequence shown here is derived from an EMBL/GenBank/DDBJ whole genome shotgun (WGS) entry which is preliminary data.</text>
</comment>
<dbReference type="Proteomes" id="UP000216101">
    <property type="component" value="Unassembled WGS sequence"/>
</dbReference>